<dbReference type="InterPro" id="IPR004838">
    <property type="entry name" value="NHTrfase_class1_PyrdxlP-BS"/>
</dbReference>
<dbReference type="InterPro" id="IPR004839">
    <property type="entry name" value="Aminotransferase_I/II_large"/>
</dbReference>
<dbReference type="Gene3D" id="3.40.640.10">
    <property type="entry name" value="Type I PLP-dependent aspartate aminotransferase-like (Major domain)"/>
    <property type="match status" value="1"/>
</dbReference>
<protein>
    <recommendedName>
        <fullName evidence="8">Aminotransferase</fullName>
        <ecNumber evidence="8">2.6.1.-</ecNumber>
    </recommendedName>
</protein>
<comment type="caution">
    <text evidence="10">The sequence shown here is derived from an EMBL/GenBank/DDBJ whole genome shotgun (WGS) entry which is preliminary data.</text>
</comment>
<evidence type="ECO:0000256" key="2">
    <source>
        <dbReference type="ARBA" id="ARBA00007441"/>
    </source>
</evidence>
<name>A0A2N3Q1K4_9PROT</name>
<gene>
    <name evidence="10" type="ORF">CWS72_01465</name>
</gene>
<accession>A0A2N3Q1K4</accession>
<evidence type="ECO:0000256" key="7">
    <source>
        <dbReference type="ARBA" id="ARBA00049185"/>
    </source>
</evidence>
<dbReference type="FunFam" id="3.40.640.10:FF:000033">
    <property type="entry name" value="Aspartate aminotransferase"/>
    <property type="match status" value="1"/>
</dbReference>
<organism evidence="10 11">
    <name type="scientific">Telmatospirillum siberiense</name>
    <dbReference type="NCBI Taxonomy" id="382514"/>
    <lineage>
        <taxon>Bacteria</taxon>
        <taxon>Pseudomonadati</taxon>
        <taxon>Pseudomonadota</taxon>
        <taxon>Alphaproteobacteria</taxon>
        <taxon>Rhodospirillales</taxon>
        <taxon>Rhodospirillaceae</taxon>
        <taxon>Telmatospirillum</taxon>
    </lineage>
</organism>
<keyword evidence="6" id="KW-0663">Pyridoxal phosphate</keyword>
<evidence type="ECO:0000256" key="1">
    <source>
        <dbReference type="ARBA" id="ARBA00001933"/>
    </source>
</evidence>
<dbReference type="Gene3D" id="3.90.1150.10">
    <property type="entry name" value="Aspartate Aminotransferase, domain 1"/>
    <property type="match status" value="1"/>
</dbReference>
<dbReference type="GO" id="GO:0030170">
    <property type="term" value="F:pyridoxal phosphate binding"/>
    <property type="evidence" value="ECO:0007669"/>
    <property type="project" value="InterPro"/>
</dbReference>
<dbReference type="OrthoDB" id="9763453at2"/>
<dbReference type="EC" id="2.6.1.-" evidence="8"/>
<keyword evidence="11" id="KW-1185">Reference proteome</keyword>
<dbReference type="AlphaFoldDB" id="A0A2N3Q1K4"/>
<dbReference type="RefSeq" id="WP_101248771.1">
    <property type="nucleotide sequence ID" value="NZ_PIUM01000001.1"/>
</dbReference>
<dbReference type="Proteomes" id="UP000233293">
    <property type="component" value="Unassembled WGS sequence"/>
</dbReference>
<sequence>MTILTHPTQKRDPEIPLSRRARETRLPPNAAASLKAKALRAEGRDIIDLTIGEPDFDTPEHIKDAAIQAMRRGETKYTPAAGTQALRDAVSRKLARENELDYPARQIAIANGAKQIIFNAFAATLDTGDEVIIPTPAWSSFQDAAAFNDGTPRLVPCPASTGFKLTPEALERAITPKTRWLVLNSPSNPSGAVYNADELEALADVLRRHPQVLVLLDEIYEHVHFLPGPPASLTRVAPDLLDRILLITGVSKTYAMTGWRIGFGAGPLPLIKAMIMVQAQACSGVNAIAQAAAITALDGDQSFVERAAAAYKSRRDIVVNAFAGSPHIDLVAPDGGLFAFPSCASVIGRKTPQGRLIDTDLAFGDYLLETEGVASVNGGSFDLPGHFRLSIAADANSIEEACRRIARACARLG</sequence>
<dbReference type="PROSITE" id="PS00105">
    <property type="entry name" value="AA_TRANSFER_CLASS_1"/>
    <property type="match status" value="1"/>
</dbReference>
<evidence type="ECO:0000256" key="3">
    <source>
        <dbReference type="ARBA" id="ARBA00011738"/>
    </source>
</evidence>
<dbReference type="SUPFAM" id="SSF53383">
    <property type="entry name" value="PLP-dependent transferases"/>
    <property type="match status" value="1"/>
</dbReference>
<proteinExistence type="inferred from homology"/>
<dbReference type="InterPro" id="IPR015422">
    <property type="entry name" value="PyrdxlP-dep_Trfase_small"/>
</dbReference>
<dbReference type="Pfam" id="PF00155">
    <property type="entry name" value="Aminotran_1_2"/>
    <property type="match status" value="1"/>
</dbReference>
<evidence type="ECO:0000256" key="8">
    <source>
        <dbReference type="RuleBase" id="RU000481"/>
    </source>
</evidence>
<evidence type="ECO:0000256" key="5">
    <source>
        <dbReference type="ARBA" id="ARBA00022679"/>
    </source>
</evidence>
<evidence type="ECO:0000256" key="6">
    <source>
        <dbReference type="ARBA" id="ARBA00022898"/>
    </source>
</evidence>
<dbReference type="InterPro" id="IPR015421">
    <property type="entry name" value="PyrdxlP-dep_Trfase_major"/>
</dbReference>
<evidence type="ECO:0000313" key="10">
    <source>
        <dbReference type="EMBL" id="PKU26539.1"/>
    </source>
</evidence>
<keyword evidence="5 8" id="KW-0808">Transferase</keyword>
<dbReference type="PANTHER" id="PTHR46383:SF1">
    <property type="entry name" value="ASPARTATE AMINOTRANSFERASE"/>
    <property type="match status" value="1"/>
</dbReference>
<comment type="cofactor">
    <cofactor evidence="1 8">
        <name>pyridoxal 5'-phosphate</name>
        <dbReference type="ChEBI" id="CHEBI:597326"/>
    </cofactor>
</comment>
<feature type="domain" description="Aminotransferase class I/classII large" evidence="9">
    <location>
        <begin position="45"/>
        <end position="405"/>
    </location>
</feature>
<evidence type="ECO:0000313" key="11">
    <source>
        <dbReference type="Proteomes" id="UP000233293"/>
    </source>
</evidence>
<dbReference type="PANTHER" id="PTHR46383">
    <property type="entry name" value="ASPARTATE AMINOTRANSFERASE"/>
    <property type="match status" value="1"/>
</dbReference>
<dbReference type="GO" id="GO:0004069">
    <property type="term" value="F:L-aspartate:2-oxoglutarate aminotransferase activity"/>
    <property type="evidence" value="ECO:0007669"/>
    <property type="project" value="UniProtKB-EC"/>
</dbReference>
<evidence type="ECO:0000256" key="4">
    <source>
        <dbReference type="ARBA" id="ARBA00022576"/>
    </source>
</evidence>
<evidence type="ECO:0000259" key="9">
    <source>
        <dbReference type="Pfam" id="PF00155"/>
    </source>
</evidence>
<keyword evidence="4 8" id="KW-0032">Aminotransferase</keyword>
<dbReference type="GO" id="GO:0006520">
    <property type="term" value="P:amino acid metabolic process"/>
    <property type="evidence" value="ECO:0007669"/>
    <property type="project" value="InterPro"/>
</dbReference>
<dbReference type="CDD" id="cd00609">
    <property type="entry name" value="AAT_like"/>
    <property type="match status" value="1"/>
</dbReference>
<comment type="subunit">
    <text evidence="3">Homodimer.</text>
</comment>
<comment type="similarity">
    <text evidence="2 8">Belongs to the class-I pyridoxal-phosphate-dependent aminotransferase family.</text>
</comment>
<dbReference type="InterPro" id="IPR050596">
    <property type="entry name" value="AspAT/PAT-like"/>
</dbReference>
<comment type="catalytic activity">
    <reaction evidence="7">
        <text>L-aspartate + 2-oxoglutarate = oxaloacetate + L-glutamate</text>
        <dbReference type="Rhea" id="RHEA:21824"/>
        <dbReference type="ChEBI" id="CHEBI:16452"/>
        <dbReference type="ChEBI" id="CHEBI:16810"/>
        <dbReference type="ChEBI" id="CHEBI:29985"/>
        <dbReference type="ChEBI" id="CHEBI:29991"/>
        <dbReference type="EC" id="2.6.1.1"/>
    </reaction>
</comment>
<reference evidence="11" key="1">
    <citation type="submission" date="2017-12" db="EMBL/GenBank/DDBJ databases">
        <title>Draft genome sequence of Telmatospirillum siberiense 26-4b1T, an acidotolerant peatland alphaproteobacterium potentially involved in sulfur cycling.</title>
        <authorList>
            <person name="Hausmann B."/>
            <person name="Pjevac P."/>
            <person name="Schreck K."/>
            <person name="Herbold C.W."/>
            <person name="Daims H."/>
            <person name="Wagner M."/>
            <person name="Pester M."/>
            <person name="Loy A."/>
        </authorList>
    </citation>
    <scope>NUCLEOTIDE SEQUENCE [LARGE SCALE GENOMIC DNA]</scope>
    <source>
        <strain evidence="11">26-4b1</strain>
    </source>
</reference>
<dbReference type="EMBL" id="PIUM01000001">
    <property type="protein sequence ID" value="PKU26539.1"/>
    <property type="molecule type" value="Genomic_DNA"/>
</dbReference>
<dbReference type="InterPro" id="IPR015424">
    <property type="entry name" value="PyrdxlP-dep_Trfase"/>
</dbReference>